<dbReference type="Proteomes" id="UP000054560">
    <property type="component" value="Unassembled WGS sequence"/>
</dbReference>
<protein>
    <submittedName>
        <fullName evidence="2">Uncharacterized protein</fullName>
    </submittedName>
</protein>
<evidence type="ECO:0000256" key="1">
    <source>
        <dbReference type="SAM" id="MobiDB-lite"/>
    </source>
</evidence>
<name>A0A0L0FL81_9EUKA</name>
<gene>
    <name evidence="2" type="ORF">SARC_10022</name>
</gene>
<dbReference type="GeneID" id="25910526"/>
<dbReference type="EMBL" id="KQ242709">
    <property type="protein sequence ID" value="KNC77520.1"/>
    <property type="molecule type" value="Genomic_DNA"/>
</dbReference>
<proteinExistence type="predicted"/>
<reference evidence="2 3" key="1">
    <citation type="submission" date="2011-02" db="EMBL/GenBank/DDBJ databases">
        <title>The Genome Sequence of Sphaeroforma arctica JP610.</title>
        <authorList>
            <consortium name="The Broad Institute Genome Sequencing Platform"/>
            <person name="Russ C."/>
            <person name="Cuomo C."/>
            <person name="Young S.K."/>
            <person name="Zeng Q."/>
            <person name="Gargeya S."/>
            <person name="Alvarado L."/>
            <person name="Berlin A."/>
            <person name="Chapman S.B."/>
            <person name="Chen Z."/>
            <person name="Freedman E."/>
            <person name="Gellesch M."/>
            <person name="Goldberg J."/>
            <person name="Griggs A."/>
            <person name="Gujja S."/>
            <person name="Heilman E."/>
            <person name="Heiman D."/>
            <person name="Howarth C."/>
            <person name="Mehta T."/>
            <person name="Neiman D."/>
            <person name="Pearson M."/>
            <person name="Roberts A."/>
            <person name="Saif S."/>
            <person name="Shea T."/>
            <person name="Shenoy N."/>
            <person name="Sisk P."/>
            <person name="Stolte C."/>
            <person name="Sykes S."/>
            <person name="White J."/>
            <person name="Yandava C."/>
            <person name="Burger G."/>
            <person name="Gray M.W."/>
            <person name="Holland P.W.H."/>
            <person name="King N."/>
            <person name="Lang F.B.F."/>
            <person name="Roger A.J."/>
            <person name="Ruiz-Trillo I."/>
            <person name="Haas B."/>
            <person name="Nusbaum C."/>
            <person name="Birren B."/>
        </authorList>
    </citation>
    <scope>NUCLEOTIDE SEQUENCE [LARGE SCALE GENOMIC DNA]</scope>
    <source>
        <strain evidence="2 3">JP610</strain>
    </source>
</reference>
<feature type="region of interest" description="Disordered" evidence="1">
    <location>
        <begin position="192"/>
        <end position="211"/>
    </location>
</feature>
<evidence type="ECO:0000313" key="2">
    <source>
        <dbReference type="EMBL" id="KNC77520.1"/>
    </source>
</evidence>
<accession>A0A0L0FL81</accession>
<feature type="compositionally biased region" description="Basic and acidic residues" evidence="1">
    <location>
        <begin position="201"/>
        <end position="211"/>
    </location>
</feature>
<evidence type="ECO:0000313" key="3">
    <source>
        <dbReference type="Proteomes" id="UP000054560"/>
    </source>
</evidence>
<organism evidence="2 3">
    <name type="scientific">Sphaeroforma arctica JP610</name>
    <dbReference type="NCBI Taxonomy" id="667725"/>
    <lineage>
        <taxon>Eukaryota</taxon>
        <taxon>Ichthyosporea</taxon>
        <taxon>Ichthyophonida</taxon>
        <taxon>Sphaeroforma</taxon>
    </lineage>
</organism>
<dbReference type="RefSeq" id="XP_014151422.1">
    <property type="nucleotide sequence ID" value="XM_014295947.1"/>
</dbReference>
<dbReference type="AlphaFoldDB" id="A0A0L0FL81"/>
<keyword evidence="3" id="KW-1185">Reference proteome</keyword>
<sequence length="211" mass="23582">MSNTKSEPTIIARVAAVPLVDAVVSYTSSIADRAKSLNVYVREGADFIEFTLKMGVECIYLYLEDSLFMDYLRNADSYLLDTFNSLVKRYPLIDALPMEIVDAAQLQYIHASESVLTQYKKTRNGVEGRFNEHINTIAEQYNGRGAPMVADIKERIKVARTDIQEQAAPIKERAEPIIADLQDAAPVAASFKDQSNPILEGNHKKSESFSQ</sequence>